<dbReference type="AlphaFoldDB" id="A7HY02"/>
<dbReference type="InterPro" id="IPR004477">
    <property type="entry name" value="ComEC_N"/>
</dbReference>
<protein>
    <submittedName>
        <fullName evidence="9">ComEC/Rec2-related protein</fullName>
    </submittedName>
</protein>
<feature type="transmembrane region" description="Helical" evidence="6">
    <location>
        <begin position="383"/>
        <end position="402"/>
    </location>
</feature>
<reference evidence="9 10" key="1">
    <citation type="journal article" date="2011" name="Stand. Genomic Sci.">
        <title>Complete genome sequence of Parvibaculum lavamentivorans type strain (DS-1(T)).</title>
        <authorList>
            <person name="Schleheck D."/>
            <person name="Weiss M."/>
            <person name="Pitluck S."/>
            <person name="Bruce D."/>
            <person name="Land M.L."/>
            <person name="Han S."/>
            <person name="Saunders E."/>
            <person name="Tapia R."/>
            <person name="Detter C."/>
            <person name="Brettin T."/>
            <person name="Han J."/>
            <person name="Woyke T."/>
            <person name="Goodwin L."/>
            <person name="Pennacchio L."/>
            <person name="Nolan M."/>
            <person name="Cook A.M."/>
            <person name="Kjelleberg S."/>
            <person name="Thomas T."/>
        </authorList>
    </citation>
    <scope>NUCLEOTIDE SEQUENCE [LARGE SCALE GENOMIC DNA]</scope>
    <source>
        <strain evidence="10">DS-1 / DSM 13023 / NCIMB 13966</strain>
    </source>
</reference>
<feature type="transmembrane region" description="Helical" evidence="6">
    <location>
        <begin position="66"/>
        <end position="83"/>
    </location>
</feature>
<evidence type="ECO:0000256" key="5">
    <source>
        <dbReference type="ARBA" id="ARBA00023136"/>
    </source>
</evidence>
<accession>A7HY02</accession>
<feature type="transmembrane region" description="Helical" evidence="6">
    <location>
        <begin position="320"/>
        <end position="339"/>
    </location>
</feature>
<dbReference type="Pfam" id="PF13567">
    <property type="entry name" value="DUF4131"/>
    <property type="match status" value="1"/>
</dbReference>
<evidence type="ECO:0000256" key="1">
    <source>
        <dbReference type="ARBA" id="ARBA00004651"/>
    </source>
</evidence>
<evidence type="ECO:0000259" key="8">
    <source>
        <dbReference type="Pfam" id="PF13567"/>
    </source>
</evidence>
<dbReference type="GO" id="GO:0005886">
    <property type="term" value="C:plasma membrane"/>
    <property type="evidence" value="ECO:0007669"/>
    <property type="project" value="UniProtKB-SubCell"/>
</dbReference>
<dbReference type="PANTHER" id="PTHR30619:SF1">
    <property type="entry name" value="RECOMBINATION PROTEIN 2"/>
    <property type="match status" value="1"/>
</dbReference>
<evidence type="ECO:0000259" key="7">
    <source>
        <dbReference type="Pfam" id="PF03772"/>
    </source>
</evidence>
<dbReference type="PANTHER" id="PTHR30619">
    <property type="entry name" value="DNA INTERNALIZATION/COMPETENCE PROTEIN COMEC/REC2"/>
    <property type="match status" value="1"/>
</dbReference>
<dbReference type="STRING" id="402881.Plav_3179"/>
<dbReference type="Proteomes" id="UP000006377">
    <property type="component" value="Chromosome"/>
</dbReference>
<feature type="transmembrane region" description="Helical" evidence="6">
    <location>
        <begin position="288"/>
        <end position="308"/>
    </location>
</feature>
<feature type="transmembrane region" description="Helical" evidence="6">
    <location>
        <begin position="422"/>
        <end position="452"/>
    </location>
</feature>
<dbReference type="Pfam" id="PF03772">
    <property type="entry name" value="Competence"/>
    <property type="match status" value="1"/>
</dbReference>
<dbReference type="eggNOG" id="COG0658">
    <property type="taxonomic scope" value="Bacteria"/>
</dbReference>
<feature type="transmembrane region" description="Helical" evidence="6">
    <location>
        <begin position="42"/>
        <end position="60"/>
    </location>
</feature>
<keyword evidence="4 6" id="KW-1133">Transmembrane helix</keyword>
<organism evidence="9 10">
    <name type="scientific">Parvibaculum lavamentivorans (strain DS-1 / DSM 13023 / NCIMB 13966)</name>
    <dbReference type="NCBI Taxonomy" id="402881"/>
    <lineage>
        <taxon>Bacteria</taxon>
        <taxon>Pseudomonadati</taxon>
        <taxon>Pseudomonadota</taxon>
        <taxon>Alphaproteobacteria</taxon>
        <taxon>Hyphomicrobiales</taxon>
        <taxon>Parvibaculaceae</taxon>
        <taxon>Parvibaculum</taxon>
    </lineage>
</organism>
<feature type="transmembrane region" description="Helical" evidence="6">
    <location>
        <begin position="524"/>
        <end position="541"/>
    </location>
</feature>
<keyword evidence="2" id="KW-1003">Cell membrane</keyword>
<evidence type="ECO:0000256" key="2">
    <source>
        <dbReference type="ARBA" id="ARBA00022475"/>
    </source>
</evidence>
<dbReference type="InterPro" id="IPR052159">
    <property type="entry name" value="Competence_DNA_uptake"/>
</dbReference>
<evidence type="ECO:0000256" key="3">
    <source>
        <dbReference type="ARBA" id="ARBA00022692"/>
    </source>
</evidence>
<feature type="transmembrane region" description="Helical" evidence="6">
    <location>
        <begin position="90"/>
        <end position="108"/>
    </location>
</feature>
<evidence type="ECO:0000256" key="6">
    <source>
        <dbReference type="SAM" id="Phobius"/>
    </source>
</evidence>
<feature type="domain" description="ComEC/Rec2-related protein" evidence="7">
    <location>
        <begin position="258"/>
        <end position="545"/>
    </location>
</feature>
<keyword evidence="5 6" id="KW-0472">Membrane</keyword>
<dbReference type="KEGG" id="pla:Plav_3179"/>
<dbReference type="HOGENOM" id="CLU_011826_1_0_5"/>
<evidence type="ECO:0000313" key="10">
    <source>
        <dbReference type="Proteomes" id="UP000006377"/>
    </source>
</evidence>
<dbReference type="InterPro" id="IPR025405">
    <property type="entry name" value="DUF4131"/>
</dbReference>
<gene>
    <name evidence="9" type="ordered locus">Plav_3179</name>
</gene>
<evidence type="ECO:0000313" key="9">
    <source>
        <dbReference type="EMBL" id="ABS64785.1"/>
    </source>
</evidence>
<evidence type="ECO:0000256" key="4">
    <source>
        <dbReference type="ARBA" id="ARBA00022989"/>
    </source>
</evidence>
<keyword evidence="10" id="KW-1185">Reference proteome</keyword>
<dbReference type="NCBIfam" id="TIGR00360">
    <property type="entry name" value="ComEC_N-term"/>
    <property type="match status" value="1"/>
</dbReference>
<feature type="transmembrane region" description="Helical" evidence="6">
    <location>
        <begin position="548"/>
        <end position="564"/>
    </location>
</feature>
<proteinExistence type="predicted"/>
<feature type="domain" description="DUF4131" evidence="8">
    <location>
        <begin position="65"/>
        <end position="215"/>
    </location>
</feature>
<dbReference type="EMBL" id="CP000774">
    <property type="protein sequence ID" value="ABS64785.1"/>
    <property type="molecule type" value="Genomic_DNA"/>
</dbReference>
<sequence>MALDAGMPKRLSLKIRARAAFEAAGLGAAWLRASFTADSDRLFLWSPVLVAAGVGTYFSLGFEPQPWPAAVLLPLALAALWLSRNHPVKALCAGIGFFLLLGFGAAVLRAQMVAAPVLARPMSGPLVAKVVAVESTESGSLSAILEPRSFARLTASETPAKVRISVRLRGAVLRPGAVVTLRARLMPPPEPVQPGGFDYARQAWFDGMGAVGFAYTLPEELSPPSGRDRAVLADLRMRIGERIRSVVGGTSGAVAAALINGERASIPDDVSEDLRAAGIFHVLSISGLHMVLFAGSVFWVVRAALALWPSMALRYPIKKWAAAAALFGATFYLLISGAAIATQRAWIMISLMFLAILLDRPALTMRNVMLAALVILLWRPDSLIGASFQMSFAAVIALIAFYESSWMRSWTSRPRATGLGALPALAGSYVLGIALTSIVAGAATGAIAAYHFNRIALYGLAGNMAAMPLVGIVVMPMALLSLLLMPFGLDGPALWAMGKGVEGMLLVAHEVASWNGADRLVPEAPLGALLLVVLGSLWLALWREKWRFAGIVPMVAGLALWGAASRPDVLIDRDAALFAVRTANGSLALTSSRPAYAAEQWLRHDGDGRRPREASKSEALACDRHGCIYKEEGRPVIAFAGTLDAVVEDCAKADIVIAKISVPYRIRRECDARLLLDYFSFWRNGATALTFTESGGIDVTTSLAARGNRPWVQRRGDQ</sequence>
<comment type="subcellular location">
    <subcellularLocation>
        <location evidence="1">Cell membrane</location>
        <topology evidence="1">Multi-pass membrane protein</topology>
    </subcellularLocation>
</comment>
<name>A7HY02_PARL1</name>
<feature type="transmembrane region" description="Helical" evidence="6">
    <location>
        <begin position="345"/>
        <end position="363"/>
    </location>
</feature>
<keyword evidence="3 6" id="KW-0812">Transmembrane</keyword>
<feature type="transmembrane region" description="Helical" evidence="6">
    <location>
        <begin position="464"/>
        <end position="489"/>
    </location>
</feature>